<dbReference type="KEGG" id="och:CES85_3761"/>
<evidence type="ECO:0000313" key="2">
    <source>
        <dbReference type="Proteomes" id="UP000215256"/>
    </source>
</evidence>
<keyword evidence="1" id="KW-0614">Plasmid</keyword>
<dbReference type="InterPro" id="IPR010642">
    <property type="entry name" value="Invasion_prot_B"/>
</dbReference>
<proteinExistence type="predicted"/>
<accession>A0A248UQ76</accession>
<dbReference type="Gene3D" id="2.60.40.1880">
    <property type="entry name" value="Invasion associated locus B (IalB) protein"/>
    <property type="match status" value="1"/>
</dbReference>
<organism evidence="1 2">
    <name type="scientific">Ochrobactrum quorumnocens</name>
    <dbReference type="NCBI Taxonomy" id="271865"/>
    <lineage>
        <taxon>Bacteria</taxon>
        <taxon>Pseudomonadati</taxon>
        <taxon>Pseudomonadota</taxon>
        <taxon>Alphaproteobacteria</taxon>
        <taxon>Hyphomicrobiales</taxon>
        <taxon>Brucellaceae</taxon>
        <taxon>Brucella/Ochrobactrum group</taxon>
        <taxon>Ochrobactrum</taxon>
    </lineage>
</organism>
<gene>
    <name evidence="1" type="ORF">CES85_3761</name>
</gene>
<dbReference type="InterPro" id="IPR038696">
    <property type="entry name" value="IalB_sf"/>
</dbReference>
<name>A0A248UQ76_9HYPH</name>
<dbReference type="EMBL" id="CP022605">
    <property type="protein sequence ID" value="ASV88786.1"/>
    <property type="molecule type" value="Genomic_DNA"/>
</dbReference>
<dbReference type="AlphaFoldDB" id="A0A248UQ76"/>
<geneLocation type="plasmid" evidence="1 2">
    <name>unnamed1</name>
</geneLocation>
<dbReference type="Pfam" id="PF06776">
    <property type="entry name" value="IalB"/>
    <property type="match status" value="1"/>
</dbReference>
<evidence type="ECO:0000313" key="1">
    <source>
        <dbReference type="EMBL" id="ASV88786.1"/>
    </source>
</evidence>
<protein>
    <submittedName>
        <fullName evidence="1">Invasion associated locus B family protein</fullName>
    </submittedName>
</protein>
<sequence>MILAISKTSVNQDVAINLVLPHGLRIPNGVSYQVDTGAVETAAIVSSGPNGAITSIPVSPDFLAGLKSGTTLSVKVQTTSGTELSIPVSLAGFTAAIDRMSAIR</sequence>
<reference evidence="1 2" key="1">
    <citation type="submission" date="2017-07" db="EMBL/GenBank/DDBJ databases">
        <title>Phylogenetic study on the rhizospheric bacterium Ochrobactrum sp. A44.</title>
        <authorList>
            <person name="Krzyzanowska D.M."/>
            <person name="Ossowicki A."/>
            <person name="Rajewska M."/>
            <person name="Maciag T."/>
            <person name="Kaczynski Z."/>
            <person name="Czerwicka M."/>
            <person name="Jafra S."/>
        </authorList>
    </citation>
    <scope>NUCLEOTIDE SEQUENCE [LARGE SCALE GENOMIC DNA]</scope>
    <source>
        <strain evidence="1 2">A44</strain>
        <plasmid evidence="1 2">unnamed1</plasmid>
    </source>
</reference>
<dbReference type="Proteomes" id="UP000215256">
    <property type="component" value="Plasmid unnamed1"/>
</dbReference>